<dbReference type="InterPro" id="IPR016040">
    <property type="entry name" value="NAD(P)-bd_dom"/>
</dbReference>
<feature type="domain" description="NAD(P)-binding" evidence="1">
    <location>
        <begin position="7"/>
        <end position="150"/>
    </location>
</feature>
<dbReference type="PANTHER" id="PTHR12126:SF11">
    <property type="entry name" value="NADH DEHYDROGENASE [UBIQUINONE] 1 ALPHA SUBCOMPLEX SUBUNIT 9, MITOCHONDRIAL"/>
    <property type="match status" value="1"/>
</dbReference>
<dbReference type="PANTHER" id="PTHR12126">
    <property type="entry name" value="NADH-UBIQUINONE OXIDOREDUCTASE 39 KDA SUBUNIT-RELATED"/>
    <property type="match status" value="1"/>
</dbReference>
<protein>
    <submittedName>
        <fullName evidence="2">Complex I NDUFA9 subunit family protein</fullName>
    </submittedName>
</protein>
<dbReference type="SUPFAM" id="SSF51735">
    <property type="entry name" value="NAD(P)-binding Rossmann-fold domains"/>
    <property type="match status" value="1"/>
</dbReference>
<evidence type="ECO:0000313" key="2">
    <source>
        <dbReference type="EMBL" id="MEJ8569523.1"/>
    </source>
</evidence>
<accession>A0AAW9RN64</accession>
<dbReference type="EMBL" id="JAZHOG010000015">
    <property type="protein sequence ID" value="MEJ8569523.1"/>
    <property type="molecule type" value="Genomic_DNA"/>
</dbReference>
<gene>
    <name evidence="2" type="ORF">V3330_17985</name>
</gene>
<evidence type="ECO:0000259" key="1">
    <source>
        <dbReference type="Pfam" id="PF13460"/>
    </source>
</evidence>
<dbReference type="Gene3D" id="3.40.50.720">
    <property type="entry name" value="NAD(P)-binding Rossmann-like Domain"/>
    <property type="match status" value="1"/>
</dbReference>
<dbReference type="GO" id="GO:0044877">
    <property type="term" value="F:protein-containing complex binding"/>
    <property type="evidence" value="ECO:0007669"/>
    <property type="project" value="TreeGrafter"/>
</dbReference>
<dbReference type="Pfam" id="PF13460">
    <property type="entry name" value="NAD_binding_10"/>
    <property type="match status" value="1"/>
</dbReference>
<dbReference type="InterPro" id="IPR051207">
    <property type="entry name" value="ComplexI_NDUFA9_subunit"/>
</dbReference>
<keyword evidence="3" id="KW-1185">Reference proteome</keyword>
<dbReference type="AlphaFoldDB" id="A0AAW9RN64"/>
<dbReference type="Proteomes" id="UP001359886">
    <property type="component" value="Unassembled WGS sequence"/>
</dbReference>
<dbReference type="CDD" id="cd05271">
    <property type="entry name" value="NDUFA9_like_SDR_a"/>
    <property type="match status" value="1"/>
</dbReference>
<organism evidence="2 3">
    <name type="scientific">Elongatibacter sediminis</name>
    <dbReference type="NCBI Taxonomy" id="3119006"/>
    <lineage>
        <taxon>Bacteria</taxon>
        <taxon>Pseudomonadati</taxon>
        <taxon>Pseudomonadota</taxon>
        <taxon>Gammaproteobacteria</taxon>
        <taxon>Chromatiales</taxon>
        <taxon>Wenzhouxiangellaceae</taxon>
        <taxon>Elongatibacter</taxon>
    </lineage>
</organism>
<dbReference type="RefSeq" id="WP_354696848.1">
    <property type="nucleotide sequence ID" value="NZ_JAZHOG010000015.1"/>
</dbReference>
<name>A0AAW9RN64_9GAMM</name>
<comment type="caution">
    <text evidence="2">The sequence shown here is derived from an EMBL/GenBank/DDBJ whole genome shotgun (WGS) entry which is preliminary data.</text>
</comment>
<proteinExistence type="predicted"/>
<sequence length="312" mass="34411">MRIVLLGATGFVGSHLLPQLSRRGHHCRVICRNRERARHLRLIPGVELVSGNAFDPDSLERALDGADAVINAVGILNERGRGGRGFHRAHVETVENLLSACRATGVRRFIQISAINAGKGDSHYLRSKGEAEQRLRVAGHVDETILRPSVIFGFGDSFFTRFAKLVRWLPVLPLACPQSRLQPVWVGDVAAAVGEVLVRPETVGEVLELVGPRVYTLRELVELSARLSGASCWIVGQPDPVSRIQAFIMDFVPGKPFSTDNYKSLQWDNVSDDNALPGLGIEPQPVRAIVSAYIGGSPRQRRLDRWRDLSRP</sequence>
<evidence type="ECO:0000313" key="3">
    <source>
        <dbReference type="Proteomes" id="UP001359886"/>
    </source>
</evidence>
<dbReference type="InterPro" id="IPR036291">
    <property type="entry name" value="NAD(P)-bd_dom_sf"/>
</dbReference>
<reference evidence="2 3" key="1">
    <citation type="submission" date="2024-02" db="EMBL/GenBank/DDBJ databases">
        <title>A novel Wenzhouxiangellaceae bacterium, isolated from coastal sediments.</title>
        <authorList>
            <person name="Du Z.-J."/>
            <person name="Ye Y.-Q."/>
            <person name="Zhang X.-Y."/>
        </authorList>
    </citation>
    <scope>NUCLEOTIDE SEQUENCE [LARGE SCALE GENOMIC DNA]</scope>
    <source>
        <strain evidence="2 3">CH-27</strain>
    </source>
</reference>